<dbReference type="InterPro" id="IPR017853">
    <property type="entry name" value="GH"/>
</dbReference>
<dbReference type="OrthoDB" id="1740265at2759"/>
<protein>
    <submittedName>
        <fullName evidence="2">Uncharacterized protein</fullName>
    </submittedName>
</protein>
<gene>
    <name evidence="2" type="ORF">PXEA_LOCUS31392</name>
</gene>
<keyword evidence="1" id="KW-0732">Signal</keyword>
<organism evidence="2 3">
    <name type="scientific">Protopolystoma xenopodis</name>
    <dbReference type="NCBI Taxonomy" id="117903"/>
    <lineage>
        <taxon>Eukaryota</taxon>
        <taxon>Metazoa</taxon>
        <taxon>Spiralia</taxon>
        <taxon>Lophotrochozoa</taxon>
        <taxon>Platyhelminthes</taxon>
        <taxon>Monogenea</taxon>
        <taxon>Polyopisthocotylea</taxon>
        <taxon>Polystomatidea</taxon>
        <taxon>Polystomatidae</taxon>
        <taxon>Protopolystoma</taxon>
    </lineage>
</organism>
<dbReference type="AlphaFoldDB" id="A0A3S5FGG2"/>
<feature type="chain" id="PRO_5018572553" evidence="1">
    <location>
        <begin position="19"/>
        <end position="75"/>
    </location>
</feature>
<dbReference type="EMBL" id="CAAALY010256441">
    <property type="protein sequence ID" value="VEL37952.1"/>
    <property type="molecule type" value="Genomic_DNA"/>
</dbReference>
<comment type="caution">
    <text evidence="2">The sequence shown here is derived from an EMBL/GenBank/DDBJ whole genome shotgun (WGS) entry which is preliminary data.</text>
</comment>
<sequence>MGSLVLLALCLGIGLGVGVPRGPSYPVATPWWRRGLFYHLHLPTFANDVDGPIGRLSDAIARFPYISDRVMTACF</sequence>
<dbReference type="SUPFAM" id="SSF51445">
    <property type="entry name" value="(Trans)glycosidases"/>
    <property type="match status" value="1"/>
</dbReference>
<dbReference type="Proteomes" id="UP000784294">
    <property type="component" value="Unassembled WGS sequence"/>
</dbReference>
<evidence type="ECO:0000313" key="3">
    <source>
        <dbReference type="Proteomes" id="UP000784294"/>
    </source>
</evidence>
<keyword evidence="3" id="KW-1185">Reference proteome</keyword>
<proteinExistence type="predicted"/>
<evidence type="ECO:0000313" key="2">
    <source>
        <dbReference type="EMBL" id="VEL37952.1"/>
    </source>
</evidence>
<name>A0A3S5FGG2_9PLAT</name>
<feature type="signal peptide" evidence="1">
    <location>
        <begin position="1"/>
        <end position="18"/>
    </location>
</feature>
<accession>A0A3S5FGG2</accession>
<evidence type="ECO:0000256" key="1">
    <source>
        <dbReference type="SAM" id="SignalP"/>
    </source>
</evidence>
<reference evidence="2" key="1">
    <citation type="submission" date="2018-11" db="EMBL/GenBank/DDBJ databases">
        <authorList>
            <consortium name="Pathogen Informatics"/>
        </authorList>
    </citation>
    <scope>NUCLEOTIDE SEQUENCE</scope>
</reference>